<dbReference type="Gene3D" id="2.60.40.10">
    <property type="entry name" value="Immunoglobulins"/>
    <property type="match status" value="1"/>
</dbReference>
<gene>
    <name evidence="1" type="ORF">METZ01_LOCUS275920</name>
</gene>
<feature type="non-terminal residue" evidence="1">
    <location>
        <position position="420"/>
    </location>
</feature>
<protein>
    <submittedName>
        <fullName evidence="1">Uncharacterized protein</fullName>
    </submittedName>
</protein>
<sequence>FLSDGQHTFSVRAFDYDGNSSRIASFDFTVDTNQPNVLISSPTHNAIVGGTVQIRGSVTDNDLSEFLVEYASGDAPSNGDFKPIDKLDQVIVSGLLAEWNAQPLLEAVYTIRLRAKDGLEHEKDYTVTVRLDKTLPTAELTNPQDNSRLTRQTEIKGLVADQHLDRYVLEYTTDVDPESARWEQIMQKIDLLQMQTIEDAIDRNWEIPSTISGRLYIRLTAFDAAGNQTSQLASVEVPEALAAKAGGEIGSSDGSAFLYVPPNSLAQDTILTINRVVNPSPMDGVLLAYQLEPSTLKFNSIKPFTLTISYRGIGLTPGKEPIIFRQVDNSDQWQRIGGSTNAERQTVSTIINQLGKYGVMEMAPVQADSLAQLLKGSLTCQPRAFSPKGNTFNTETTISFSLDKPASATIKVYNVAGHLV</sequence>
<dbReference type="InterPro" id="IPR013783">
    <property type="entry name" value="Ig-like_fold"/>
</dbReference>
<dbReference type="EMBL" id="UINC01080276">
    <property type="protein sequence ID" value="SVC23066.1"/>
    <property type="molecule type" value="Genomic_DNA"/>
</dbReference>
<accession>A0A382KG69</accession>
<feature type="non-terminal residue" evidence="1">
    <location>
        <position position="1"/>
    </location>
</feature>
<proteinExistence type="predicted"/>
<name>A0A382KG69_9ZZZZ</name>
<dbReference type="AlphaFoldDB" id="A0A382KG69"/>
<evidence type="ECO:0000313" key="1">
    <source>
        <dbReference type="EMBL" id="SVC23066.1"/>
    </source>
</evidence>
<reference evidence="1" key="1">
    <citation type="submission" date="2018-05" db="EMBL/GenBank/DDBJ databases">
        <authorList>
            <person name="Lanie J.A."/>
            <person name="Ng W.-L."/>
            <person name="Kazmierczak K.M."/>
            <person name="Andrzejewski T.M."/>
            <person name="Davidsen T.M."/>
            <person name="Wayne K.J."/>
            <person name="Tettelin H."/>
            <person name="Glass J.I."/>
            <person name="Rusch D."/>
            <person name="Podicherti R."/>
            <person name="Tsui H.-C.T."/>
            <person name="Winkler M.E."/>
        </authorList>
    </citation>
    <scope>NUCLEOTIDE SEQUENCE</scope>
</reference>
<organism evidence="1">
    <name type="scientific">marine metagenome</name>
    <dbReference type="NCBI Taxonomy" id="408172"/>
    <lineage>
        <taxon>unclassified sequences</taxon>
        <taxon>metagenomes</taxon>
        <taxon>ecological metagenomes</taxon>
    </lineage>
</organism>